<feature type="compositionally biased region" description="Basic and acidic residues" evidence="1">
    <location>
        <begin position="153"/>
        <end position="167"/>
    </location>
</feature>
<reference evidence="3" key="1">
    <citation type="submission" date="2016-11" db="UniProtKB">
        <authorList>
            <consortium name="WormBaseParasite"/>
        </authorList>
    </citation>
    <scope>IDENTIFICATION</scope>
</reference>
<name>A0A1I7Z3T7_9BILA</name>
<feature type="compositionally biased region" description="Polar residues" evidence="1">
    <location>
        <begin position="169"/>
        <end position="183"/>
    </location>
</feature>
<evidence type="ECO:0000256" key="1">
    <source>
        <dbReference type="SAM" id="MobiDB-lite"/>
    </source>
</evidence>
<protein>
    <submittedName>
        <fullName evidence="3">CCHC-type domain-containing protein</fullName>
    </submittedName>
</protein>
<feature type="region of interest" description="Disordered" evidence="1">
    <location>
        <begin position="153"/>
        <end position="186"/>
    </location>
</feature>
<evidence type="ECO:0000313" key="2">
    <source>
        <dbReference type="Proteomes" id="UP000095287"/>
    </source>
</evidence>
<organism evidence="2 3">
    <name type="scientific">Steinernema glaseri</name>
    <dbReference type="NCBI Taxonomy" id="37863"/>
    <lineage>
        <taxon>Eukaryota</taxon>
        <taxon>Metazoa</taxon>
        <taxon>Ecdysozoa</taxon>
        <taxon>Nematoda</taxon>
        <taxon>Chromadorea</taxon>
        <taxon>Rhabditida</taxon>
        <taxon>Tylenchina</taxon>
        <taxon>Panagrolaimomorpha</taxon>
        <taxon>Strongyloidoidea</taxon>
        <taxon>Steinernematidae</taxon>
        <taxon>Steinernema</taxon>
    </lineage>
</organism>
<dbReference type="AlphaFoldDB" id="A0A1I7Z3T7"/>
<accession>A0A1I7Z3T7</accession>
<dbReference type="WBParaSite" id="L893_g22646.t1">
    <property type="protein sequence ID" value="L893_g22646.t1"/>
    <property type="gene ID" value="L893_g22646"/>
</dbReference>
<dbReference type="Proteomes" id="UP000095287">
    <property type="component" value="Unplaced"/>
</dbReference>
<proteinExistence type="predicted"/>
<keyword evidence="2" id="KW-1185">Reference proteome</keyword>
<sequence length="341" mass="40341">MYGIQCLTEALDEDRRRNMYTCDFQDWIHDLHYIPHPTIPKKEIGISRIVKPWNDDLENRISIIKDLISDISLAITSTLQRPIMTSIKETLNIHTQTIGPITVERDTSMNDDPDWQAVNISRSPSFIIIDEELDDEEMNYELMHVEDVMEEMAHHQENTTSRNHEADDTSSSQQIPTENTASHPDQELIDLEMKYINKILRGLEHDTPVIHERISIIRYSINSRVPTRPTNPDIFCIFCGRSHYSDQCFVVQDMEERRCIARQLELCENCLFYHKNYPCRRSQIPCRHCTEYGHHHALCMSTEELKIRLQMLTKEDTIVRNLRFEFEERKKQLRHKLHSHN</sequence>
<evidence type="ECO:0000313" key="3">
    <source>
        <dbReference type="WBParaSite" id="L893_g22646.t1"/>
    </source>
</evidence>